<sequence length="170" mass="19282">MHKQCPIHPKLRHTLFECVTIRKSLNAPPLNQAGKRKDKEDDEGGDKSGAQDFQDPYNVVNVIFGGDDGFPTKRAQKLTLREIHSVEPATTRPLRYSEDLLDQLPEECQRAIRKEDFSLMPTDLRLLEGLLSPAETKEVLEAAATIDGIFLEDYPKECQMVQAYKKPRCS</sequence>
<proteinExistence type="predicted"/>
<dbReference type="EMBL" id="PQIB02000010">
    <property type="protein sequence ID" value="RLM93319.1"/>
    <property type="molecule type" value="Genomic_DNA"/>
</dbReference>
<feature type="region of interest" description="Disordered" evidence="1">
    <location>
        <begin position="28"/>
        <end position="53"/>
    </location>
</feature>
<dbReference type="AlphaFoldDB" id="A0A3L6R1H1"/>
<evidence type="ECO:0000313" key="2">
    <source>
        <dbReference type="EMBL" id="RLM93319.1"/>
    </source>
</evidence>
<comment type="caution">
    <text evidence="2">The sequence shown here is derived from an EMBL/GenBank/DDBJ whole genome shotgun (WGS) entry which is preliminary data.</text>
</comment>
<dbReference type="Proteomes" id="UP000275267">
    <property type="component" value="Unassembled WGS sequence"/>
</dbReference>
<evidence type="ECO:0000313" key="3">
    <source>
        <dbReference type="Proteomes" id="UP000275267"/>
    </source>
</evidence>
<protein>
    <submittedName>
        <fullName evidence="2">Retrotransposon protein, putative, Ty3-gypsy subclass</fullName>
    </submittedName>
</protein>
<gene>
    <name evidence="2" type="ORF">C2845_PM08G13890</name>
</gene>
<reference evidence="3" key="1">
    <citation type="journal article" date="2019" name="Nat. Commun.">
        <title>The genome of broomcorn millet.</title>
        <authorList>
            <person name="Zou C."/>
            <person name="Miki D."/>
            <person name="Li D."/>
            <person name="Tang Q."/>
            <person name="Xiao L."/>
            <person name="Rajput S."/>
            <person name="Deng P."/>
            <person name="Jia W."/>
            <person name="Huang R."/>
            <person name="Zhang M."/>
            <person name="Sun Y."/>
            <person name="Hu J."/>
            <person name="Fu X."/>
            <person name="Schnable P.S."/>
            <person name="Li F."/>
            <person name="Zhang H."/>
            <person name="Feng B."/>
            <person name="Zhu X."/>
            <person name="Liu R."/>
            <person name="Schnable J.C."/>
            <person name="Zhu J.-K."/>
            <person name="Zhang H."/>
        </authorList>
    </citation>
    <scope>NUCLEOTIDE SEQUENCE [LARGE SCALE GENOMIC DNA]</scope>
</reference>
<name>A0A3L6R1H1_PANMI</name>
<organism evidence="2 3">
    <name type="scientific">Panicum miliaceum</name>
    <name type="common">Proso millet</name>
    <name type="synonym">Broomcorn millet</name>
    <dbReference type="NCBI Taxonomy" id="4540"/>
    <lineage>
        <taxon>Eukaryota</taxon>
        <taxon>Viridiplantae</taxon>
        <taxon>Streptophyta</taxon>
        <taxon>Embryophyta</taxon>
        <taxon>Tracheophyta</taxon>
        <taxon>Spermatophyta</taxon>
        <taxon>Magnoliopsida</taxon>
        <taxon>Liliopsida</taxon>
        <taxon>Poales</taxon>
        <taxon>Poaceae</taxon>
        <taxon>PACMAD clade</taxon>
        <taxon>Panicoideae</taxon>
        <taxon>Panicodae</taxon>
        <taxon>Paniceae</taxon>
        <taxon>Panicinae</taxon>
        <taxon>Panicum</taxon>
        <taxon>Panicum sect. Panicum</taxon>
    </lineage>
</organism>
<accession>A0A3L6R1H1</accession>
<evidence type="ECO:0000256" key="1">
    <source>
        <dbReference type="SAM" id="MobiDB-lite"/>
    </source>
</evidence>
<keyword evidence="3" id="KW-1185">Reference proteome</keyword>